<feature type="signal peptide" evidence="4">
    <location>
        <begin position="1"/>
        <end position="22"/>
    </location>
</feature>
<protein>
    <submittedName>
        <fullName evidence="6">Hylaranin-1 precusor</fullName>
    </submittedName>
</protein>
<feature type="domain" description="Frog antimicrobial peptide propeptide" evidence="5">
    <location>
        <begin position="3"/>
        <end position="43"/>
    </location>
</feature>
<evidence type="ECO:0000256" key="3">
    <source>
        <dbReference type="ARBA" id="ARBA00022729"/>
    </source>
</evidence>
<dbReference type="AlphaFoldDB" id="U6E343"/>
<reference evidence="6" key="1">
    <citation type="submission" date="2013-02" db="EMBL/GenBank/DDBJ databases">
        <title>Hylaranins: prototypes of a new class of amphibian antimicrobial peptide from the skin secretion of the broad-folded frog, Hylarana latouchii.</title>
        <authorList>
            <person name="Lin Y."/>
            <person name="Wang L."/>
            <person name="Zhou M."/>
            <person name="Chen T."/>
            <person name="Shaw C."/>
        </authorList>
    </citation>
    <scope>NUCLEOTIDE SEQUENCE</scope>
    <source>
        <tissue evidence="6">Skin</tissue>
    </source>
</reference>
<comment type="subcellular location">
    <subcellularLocation>
        <location evidence="1">Secreted</location>
    </subcellularLocation>
</comment>
<sequence length="62" mass="6733">MFTSKKSILLLFFLGTVSLSLCEEERGADEEENGGEVTEEVKRGVLSAFKNALPGIMKIIVG</sequence>
<evidence type="ECO:0000259" key="5">
    <source>
        <dbReference type="Pfam" id="PF03032"/>
    </source>
</evidence>
<dbReference type="Pfam" id="PF03032">
    <property type="entry name" value="FSAP_sig_propep"/>
    <property type="match status" value="1"/>
</dbReference>
<keyword evidence="3 4" id="KW-0732">Signal</keyword>
<organism evidence="6">
    <name type="scientific">Hylarana latouchii</name>
    <name type="common">broad-folded frog</name>
    <dbReference type="NCBI Taxonomy" id="156873"/>
    <lineage>
        <taxon>Eukaryota</taxon>
        <taxon>Metazoa</taxon>
        <taxon>Chordata</taxon>
        <taxon>Craniata</taxon>
        <taxon>Vertebrata</taxon>
        <taxon>Euteleostomi</taxon>
        <taxon>Amphibia</taxon>
        <taxon>Batrachia</taxon>
        <taxon>Anura</taxon>
        <taxon>Neobatrachia</taxon>
        <taxon>Ranoidea</taxon>
        <taxon>Ranidae</taxon>
        <taxon>Hylarana</taxon>
    </lineage>
</organism>
<evidence type="ECO:0000256" key="1">
    <source>
        <dbReference type="ARBA" id="ARBA00004613"/>
    </source>
</evidence>
<evidence type="ECO:0000256" key="4">
    <source>
        <dbReference type="SAM" id="SignalP"/>
    </source>
</evidence>
<proteinExistence type="evidence at transcript level"/>
<dbReference type="InterPro" id="IPR004275">
    <property type="entry name" value="Frog_antimicrobial_propeptide"/>
</dbReference>
<name>U6E343_9NEOB</name>
<accession>U6E343</accession>
<dbReference type="EMBL" id="HF912233">
    <property type="protein sequence ID" value="CCV01176.1"/>
    <property type="molecule type" value="mRNA"/>
</dbReference>
<gene>
    <name evidence="6" type="primary">hylaranin-1</name>
</gene>
<dbReference type="GO" id="GO:0005576">
    <property type="term" value="C:extracellular region"/>
    <property type="evidence" value="ECO:0007669"/>
    <property type="project" value="UniProtKB-SubCell"/>
</dbReference>
<keyword evidence="2" id="KW-0964">Secreted</keyword>
<feature type="chain" id="PRO_5004669740" evidence="4">
    <location>
        <begin position="23"/>
        <end position="62"/>
    </location>
</feature>
<evidence type="ECO:0000256" key="2">
    <source>
        <dbReference type="ARBA" id="ARBA00022525"/>
    </source>
</evidence>
<evidence type="ECO:0000313" key="6">
    <source>
        <dbReference type="EMBL" id="CCV01176.1"/>
    </source>
</evidence>